<dbReference type="AlphaFoldDB" id="A0A9K3NBA6"/>
<dbReference type="EMBL" id="MNCJ02000324">
    <property type="protein sequence ID" value="KAF5793505.1"/>
    <property type="molecule type" value="Genomic_DNA"/>
</dbReference>
<proteinExistence type="predicted"/>
<keyword evidence="2" id="KW-1185">Reference proteome</keyword>
<organism evidence="1 2">
    <name type="scientific">Helianthus annuus</name>
    <name type="common">Common sunflower</name>
    <dbReference type="NCBI Taxonomy" id="4232"/>
    <lineage>
        <taxon>Eukaryota</taxon>
        <taxon>Viridiplantae</taxon>
        <taxon>Streptophyta</taxon>
        <taxon>Embryophyta</taxon>
        <taxon>Tracheophyta</taxon>
        <taxon>Spermatophyta</taxon>
        <taxon>Magnoliopsida</taxon>
        <taxon>eudicotyledons</taxon>
        <taxon>Gunneridae</taxon>
        <taxon>Pentapetalae</taxon>
        <taxon>asterids</taxon>
        <taxon>campanulids</taxon>
        <taxon>Asterales</taxon>
        <taxon>Asteraceae</taxon>
        <taxon>Asteroideae</taxon>
        <taxon>Heliantheae alliance</taxon>
        <taxon>Heliantheae</taxon>
        <taxon>Helianthus</taxon>
    </lineage>
</organism>
<sequence>MYAIATFALKLVCPRAKQITPPAMINPFAITFFEGFLDSFFLLHSSETETSGSALSPVESNESGT</sequence>
<gene>
    <name evidence="1" type="ORF">HanXRQr2_Chr09g0418141</name>
</gene>
<dbReference type="Proteomes" id="UP000215914">
    <property type="component" value="Unassembled WGS sequence"/>
</dbReference>
<protein>
    <submittedName>
        <fullName evidence="1">Uncharacterized protein</fullName>
    </submittedName>
</protein>
<evidence type="ECO:0000313" key="2">
    <source>
        <dbReference type="Proteomes" id="UP000215914"/>
    </source>
</evidence>
<reference evidence="1" key="1">
    <citation type="journal article" date="2017" name="Nature">
        <title>The sunflower genome provides insights into oil metabolism, flowering and Asterid evolution.</title>
        <authorList>
            <person name="Badouin H."/>
            <person name="Gouzy J."/>
            <person name="Grassa C.J."/>
            <person name="Murat F."/>
            <person name="Staton S.E."/>
            <person name="Cottret L."/>
            <person name="Lelandais-Briere C."/>
            <person name="Owens G.L."/>
            <person name="Carrere S."/>
            <person name="Mayjonade B."/>
            <person name="Legrand L."/>
            <person name="Gill N."/>
            <person name="Kane N.C."/>
            <person name="Bowers J.E."/>
            <person name="Hubner S."/>
            <person name="Bellec A."/>
            <person name="Berard A."/>
            <person name="Berges H."/>
            <person name="Blanchet N."/>
            <person name="Boniface M.C."/>
            <person name="Brunel D."/>
            <person name="Catrice O."/>
            <person name="Chaidir N."/>
            <person name="Claudel C."/>
            <person name="Donnadieu C."/>
            <person name="Faraut T."/>
            <person name="Fievet G."/>
            <person name="Helmstetter N."/>
            <person name="King M."/>
            <person name="Knapp S.J."/>
            <person name="Lai Z."/>
            <person name="Le Paslier M.C."/>
            <person name="Lippi Y."/>
            <person name="Lorenzon L."/>
            <person name="Mandel J.R."/>
            <person name="Marage G."/>
            <person name="Marchand G."/>
            <person name="Marquand E."/>
            <person name="Bret-Mestries E."/>
            <person name="Morien E."/>
            <person name="Nambeesan S."/>
            <person name="Nguyen T."/>
            <person name="Pegot-Espagnet P."/>
            <person name="Pouilly N."/>
            <person name="Raftis F."/>
            <person name="Sallet E."/>
            <person name="Schiex T."/>
            <person name="Thomas J."/>
            <person name="Vandecasteele C."/>
            <person name="Vares D."/>
            <person name="Vear F."/>
            <person name="Vautrin S."/>
            <person name="Crespi M."/>
            <person name="Mangin B."/>
            <person name="Burke J.M."/>
            <person name="Salse J."/>
            <person name="Munos S."/>
            <person name="Vincourt P."/>
            <person name="Rieseberg L.H."/>
            <person name="Langlade N.B."/>
        </authorList>
    </citation>
    <scope>NUCLEOTIDE SEQUENCE</scope>
    <source>
        <tissue evidence="1">Leaves</tissue>
    </source>
</reference>
<evidence type="ECO:0000313" key="1">
    <source>
        <dbReference type="EMBL" id="KAF5793505.1"/>
    </source>
</evidence>
<accession>A0A9K3NBA6</accession>
<dbReference type="Gramene" id="mRNA:HanXRQr2_Chr09g0418141">
    <property type="protein sequence ID" value="CDS:HanXRQr2_Chr09g0418141.1"/>
    <property type="gene ID" value="HanXRQr2_Chr09g0418141"/>
</dbReference>
<comment type="caution">
    <text evidence="1">The sequence shown here is derived from an EMBL/GenBank/DDBJ whole genome shotgun (WGS) entry which is preliminary data.</text>
</comment>
<name>A0A9K3NBA6_HELAN</name>
<reference evidence="1" key="2">
    <citation type="submission" date="2020-06" db="EMBL/GenBank/DDBJ databases">
        <title>Helianthus annuus Genome sequencing and assembly Release 2.</title>
        <authorList>
            <person name="Gouzy J."/>
            <person name="Langlade N."/>
            <person name="Munos S."/>
        </authorList>
    </citation>
    <scope>NUCLEOTIDE SEQUENCE</scope>
    <source>
        <tissue evidence="1">Leaves</tissue>
    </source>
</reference>